<evidence type="ECO:0000313" key="2">
    <source>
        <dbReference type="Proteomes" id="UP000276133"/>
    </source>
</evidence>
<proteinExistence type="predicted"/>
<dbReference type="EMBL" id="REGN01003882">
    <property type="protein sequence ID" value="RNA20290.1"/>
    <property type="molecule type" value="Genomic_DNA"/>
</dbReference>
<keyword evidence="2" id="KW-1185">Reference proteome</keyword>
<dbReference type="Proteomes" id="UP000276133">
    <property type="component" value="Unassembled WGS sequence"/>
</dbReference>
<reference evidence="1 2" key="1">
    <citation type="journal article" date="2018" name="Sci. Rep.">
        <title>Genomic signatures of local adaptation to the degree of environmental predictability in rotifers.</title>
        <authorList>
            <person name="Franch-Gras L."/>
            <person name="Hahn C."/>
            <person name="Garcia-Roger E.M."/>
            <person name="Carmona M.J."/>
            <person name="Serra M."/>
            <person name="Gomez A."/>
        </authorList>
    </citation>
    <scope>NUCLEOTIDE SEQUENCE [LARGE SCALE GENOMIC DNA]</scope>
    <source>
        <strain evidence="1">HYR1</strain>
    </source>
</reference>
<gene>
    <name evidence="1" type="ORF">BpHYR1_031907</name>
</gene>
<protein>
    <submittedName>
        <fullName evidence="1">Uncharacterized protein</fullName>
    </submittedName>
</protein>
<sequence>MLAPELVLGFSMYKIFEQLEHLKYCLSLFNPFPFCEFRFPQVAPSSLVSVESANAGLGKFSLITDVRDNTAKEKHASRASV</sequence>
<comment type="caution">
    <text evidence="1">The sequence shown here is derived from an EMBL/GenBank/DDBJ whole genome shotgun (WGS) entry which is preliminary data.</text>
</comment>
<organism evidence="1 2">
    <name type="scientific">Brachionus plicatilis</name>
    <name type="common">Marine rotifer</name>
    <name type="synonym">Brachionus muelleri</name>
    <dbReference type="NCBI Taxonomy" id="10195"/>
    <lineage>
        <taxon>Eukaryota</taxon>
        <taxon>Metazoa</taxon>
        <taxon>Spiralia</taxon>
        <taxon>Gnathifera</taxon>
        <taxon>Rotifera</taxon>
        <taxon>Eurotatoria</taxon>
        <taxon>Monogononta</taxon>
        <taxon>Pseudotrocha</taxon>
        <taxon>Ploima</taxon>
        <taxon>Brachionidae</taxon>
        <taxon>Brachionus</taxon>
    </lineage>
</organism>
<dbReference type="AlphaFoldDB" id="A0A3M7R9U3"/>
<accession>A0A3M7R9U3</accession>
<evidence type="ECO:0000313" key="1">
    <source>
        <dbReference type="EMBL" id="RNA20290.1"/>
    </source>
</evidence>
<name>A0A3M7R9U3_BRAPC</name>